<dbReference type="PANTHER" id="PTHR32251:SF23">
    <property type="entry name" value="3-OXO-5-ALPHA-STEROID 4-DEHYDROGENASE (DUF1295)"/>
    <property type="match status" value="1"/>
</dbReference>
<reference evidence="2 3" key="1">
    <citation type="submission" date="2018-08" db="EMBL/GenBank/DDBJ databases">
        <title>Aphanomyces genome sequencing and annotation.</title>
        <authorList>
            <person name="Minardi D."/>
            <person name="Oidtmann B."/>
            <person name="Van Der Giezen M."/>
            <person name="Studholme D.J."/>
        </authorList>
    </citation>
    <scope>NUCLEOTIDE SEQUENCE [LARGE SCALE GENOMIC DNA]</scope>
    <source>
        <strain evidence="2 3">NJM0002</strain>
    </source>
</reference>
<feature type="transmembrane region" description="Helical" evidence="1">
    <location>
        <begin position="180"/>
        <end position="197"/>
    </location>
</feature>
<feature type="transmembrane region" description="Helical" evidence="1">
    <location>
        <begin position="70"/>
        <end position="88"/>
    </location>
</feature>
<dbReference type="AlphaFoldDB" id="A0A418AG14"/>
<keyword evidence="1" id="KW-1133">Transmembrane helix</keyword>
<keyword evidence="3" id="KW-1185">Reference proteome</keyword>
<dbReference type="InterPro" id="IPR010721">
    <property type="entry name" value="UstE-like"/>
</dbReference>
<protein>
    <recommendedName>
        <fullName evidence="4">Steroid 5-alpha reductase C-terminal domain-containing protein</fullName>
    </recommendedName>
</protein>
<evidence type="ECO:0000313" key="3">
    <source>
        <dbReference type="Proteomes" id="UP000285060"/>
    </source>
</evidence>
<gene>
    <name evidence="2" type="ORF">DYB32_010392</name>
</gene>
<comment type="caution">
    <text evidence="2">The sequence shown here is derived from an EMBL/GenBank/DDBJ whole genome shotgun (WGS) entry which is preliminary data.</text>
</comment>
<feature type="transmembrane region" description="Helical" evidence="1">
    <location>
        <begin position="40"/>
        <end position="58"/>
    </location>
</feature>
<feature type="transmembrane region" description="Helical" evidence="1">
    <location>
        <begin position="95"/>
        <end position="116"/>
    </location>
</feature>
<proteinExistence type="predicted"/>
<sequence length="283" mass="32638">MVVLCRELSREWSLPSLEACVLDIFRVVHTSDSYSAVPPIVSNLVLCFVIATGCFLLQVSTGNYSHVDRLWSITPVLYAWNYLIVAWNRGLAADLRLVVVVLLITHWGGRLTFNFYRRGGYKWTAEHVRTGFTNPILWHVFSLVFIAFYQHILLFLITCPLQVMFNVWENKYKSDILDNWTLWDLGLTLLFAGLLILETIADQQQYNYQEAKMWWTVYLFSVSASGSLNWTAVGAILLSLLFQSSTRLTEDITLKKYPNYAIYQQHVSKLVPMWPSTPVAKHD</sequence>
<dbReference type="GO" id="GO:0016020">
    <property type="term" value="C:membrane"/>
    <property type="evidence" value="ECO:0007669"/>
    <property type="project" value="TreeGrafter"/>
</dbReference>
<dbReference type="EMBL" id="QUSY01003207">
    <property type="protein sequence ID" value="RHY18378.1"/>
    <property type="molecule type" value="Genomic_DNA"/>
</dbReference>
<evidence type="ECO:0000256" key="1">
    <source>
        <dbReference type="SAM" id="Phobius"/>
    </source>
</evidence>
<dbReference type="Pfam" id="PF06966">
    <property type="entry name" value="DUF1295"/>
    <property type="match status" value="1"/>
</dbReference>
<dbReference type="VEuPathDB" id="FungiDB:H310_12046"/>
<name>A0A418AG14_9STRA</name>
<evidence type="ECO:0000313" key="2">
    <source>
        <dbReference type="EMBL" id="RHY18378.1"/>
    </source>
</evidence>
<keyword evidence="1" id="KW-0472">Membrane</keyword>
<dbReference type="PANTHER" id="PTHR32251">
    <property type="entry name" value="3-OXO-5-ALPHA-STEROID 4-DEHYDROGENASE"/>
    <property type="match status" value="1"/>
</dbReference>
<evidence type="ECO:0008006" key="4">
    <source>
        <dbReference type="Google" id="ProtNLM"/>
    </source>
</evidence>
<dbReference type="Proteomes" id="UP000285060">
    <property type="component" value="Unassembled WGS sequence"/>
</dbReference>
<feature type="transmembrane region" description="Helical" evidence="1">
    <location>
        <begin position="136"/>
        <end position="159"/>
    </location>
</feature>
<organism evidence="2 3">
    <name type="scientific">Aphanomyces invadans</name>
    <dbReference type="NCBI Taxonomy" id="157072"/>
    <lineage>
        <taxon>Eukaryota</taxon>
        <taxon>Sar</taxon>
        <taxon>Stramenopiles</taxon>
        <taxon>Oomycota</taxon>
        <taxon>Saprolegniomycetes</taxon>
        <taxon>Saprolegniales</taxon>
        <taxon>Verrucalvaceae</taxon>
        <taxon>Aphanomyces</taxon>
    </lineage>
</organism>
<keyword evidence="1" id="KW-0812">Transmembrane</keyword>
<accession>A0A418AG14</accession>
<feature type="transmembrane region" description="Helical" evidence="1">
    <location>
        <begin position="217"/>
        <end position="242"/>
    </location>
</feature>